<evidence type="ECO:0000313" key="2">
    <source>
        <dbReference type="EMBL" id="CAG8747252.1"/>
    </source>
</evidence>
<evidence type="ECO:0000256" key="1">
    <source>
        <dbReference type="SAM" id="MobiDB-lite"/>
    </source>
</evidence>
<sequence>ESIQPSTPHARTPSEVRENNTPPGTNQNLIANIENMRALHGKLPNIRLPSKFLFGNSKTPNTVPAKFSPIPELRHYGHDQATNLKDDHFSFTT</sequence>
<feature type="region of interest" description="Disordered" evidence="1">
    <location>
        <begin position="1"/>
        <end position="28"/>
    </location>
</feature>
<organism evidence="2 3">
    <name type="scientific">Funneliformis caledonium</name>
    <dbReference type="NCBI Taxonomy" id="1117310"/>
    <lineage>
        <taxon>Eukaryota</taxon>
        <taxon>Fungi</taxon>
        <taxon>Fungi incertae sedis</taxon>
        <taxon>Mucoromycota</taxon>
        <taxon>Glomeromycotina</taxon>
        <taxon>Glomeromycetes</taxon>
        <taxon>Glomerales</taxon>
        <taxon>Glomeraceae</taxon>
        <taxon>Funneliformis</taxon>
    </lineage>
</organism>
<keyword evidence="3" id="KW-1185">Reference proteome</keyword>
<evidence type="ECO:0000313" key="3">
    <source>
        <dbReference type="Proteomes" id="UP000789570"/>
    </source>
</evidence>
<comment type="caution">
    <text evidence="2">The sequence shown here is derived from an EMBL/GenBank/DDBJ whole genome shotgun (WGS) entry which is preliminary data.</text>
</comment>
<dbReference type="EMBL" id="CAJVPQ010017010">
    <property type="protein sequence ID" value="CAG8747252.1"/>
    <property type="molecule type" value="Genomic_DNA"/>
</dbReference>
<feature type="non-terminal residue" evidence="2">
    <location>
        <position position="93"/>
    </location>
</feature>
<accession>A0A9N9NML2</accession>
<feature type="non-terminal residue" evidence="2">
    <location>
        <position position="1"/>
    </location>
</feature>
<proteinExistence type="predicted"/>
<protein>
    <submittedName>
        <fullName evidence="2">14340_t:CDS:1</fullName>
    </submittedName>
</protein>
<reference evidence="2" key="1">
    <citation type="submission" date="2021-06" db="EMBL/GenBank/DDBJ databases">
        <authorList>
            <person name="Kallberg Y."/>
            <person name="Tangrot J."/>
            <person name="Rosling A."/>
        </authorList>
    </citation>
    <scope>NUCLEOTIDE SEQUENCE</scope>
    <source>
        <strain evidence="2">UK204</strain>
    </source>
</reference>
<dbReference type="AlphaFoldDB" id="A0A9N9NML2"/>
<dbReference type="Proteomes" id="UP000789570">
    <property type="component" value="Unassembled WGS sequence"/>
</dbReference>
<gene>
    <name evidence="2" type="ORF">FCALED_LOCUS16051</name>
</gene>
<name>A0A9N9NML2_9GLOM</name>
<feature type="compositionally biased region" description="Polar residues" evidence="1">
    <location>
        <begin position="19"/>
        <end position="28"/>
    </location>
</feature>